<comment type="pathway">
    <text evidence="7">Bacterial outer membrane biogenesis; LPS lipid A biosynthesis.</text>
</comment>
<evidence type="ECO:0000256" key="7">
    <source>
        <dbReference type="HAMAP-Rule" id="MF_00523"/>
    </source>
</evidence>
<dbReference type="Proteomes" id="UP001642485">
    <property type="component" value="Chromosome"/>
</dbReference>
<dbReference type="PANTHER" id="PTHR43378">
    <property type="entry name" value="UDP-3-O-ACYLGLUCOSAMINE N-ACYLTRANSFERASE"/>
    <property type="match status" value="1"/>
</dbReference>
<organism evidence="9 10">
    <name type="scientific">Rickettsia helvetica</name>
    <dbReference type="NCBI Taxonomy" id="35789"/>
    <lineage>
        <taxon>Bacteria</taxon>
        <taxon>Pseudomonadati</taxon>
        <taxon>Pseudomonadota</taxon>
        <taxon>Alphaproteobacteria</taxon>
        <taxon>Rickettsiales</taxon>
        <taxon>Rickettsiaceae</taxon>
        <taxon>Rickettsieae</taxon>
        <taxon>Rickettsia</taxon>
        <taxon>spotted fever group</taxon>
    </lineage>
</organism>
<dbReference type="InterPro" id="IPR001451">
    <property type="entry name" value="Hexapep"/>
</dbReference>
<dbReference type="InterPro" id="IPR020573">
    <property type="entry name" value="UDP_GlcNAc_AcTrfase_non-rep"/>
</dbReference>
<comment type="catalytic activity">
    <reaction evidence="7">
        <text>a UDP-3-O-[(3R)-3-hydroxyacyl]-alpha-D-glucosamine + a (3R)-hydroxyacyl-[ACP] = a UDP-2-N,3-O-bis[(3R)-3-hydroxyacyl]-alpha-D-glucosamine + holo-[ACP] + H(+)</text>
        <dbReference type="Rhea" id="RHEA:53836"/>
        <dbReference type="Rhea" id="RHEA-COMP:9685"/>
        <dbReference type="Rhea" id="RHEA-COMP:9945"/>
        <dbReference type="ChEBI" id="CHEBI:15378"/>
        <dbReference type="ChEBI" id="CHEBI:64479"/>
        <dbReference type="ChEBI" id="CHEBI:78827"/>
        <dbReference type="ChEBI" id="CHEBI:137740"/>
        <dbReference type="ChEBI" id="CHEBI:137748"/>
        <dbReference type="EC" id="2.3.1.191"/>
    </reaction>
</comment>
<proteinExistence type="inferred from homology"/>
<dbReference type="NCBIfam" id="NF002060">
    <property type="entry name" value="PRK00892.1"/>
    <property type="match status" value="1"/>
</dbReference>
<comment type="subunit">
    <text evidence="7">Homotrimer.</text>
</comment>
<dbReference type="HAMAP" id="MF_00523">
    <property type="entry name" value="LpxD"/>
    <property type="match status" value="1"/>
</dbReference>
<protein>
    <recommendedName>
        <fullName evidence="7">UDP-3-O-acylglucosamine N-acyltransferase</fullName>
        <ecNumber evidence="7">2.3.1.191</ecNumber>
    </recommendedName>
</protein>
<keyword evidence="1 7" id="KW-0444">Lipid biosynthesis</keyword>
<keyword evidence="4 7" id="KW-0677">Repeat</keyword>
<dbReference type="SUPFAM" id="SSF51161">
    <property type="entry name" value="Trimeric LpxA-like enzymes"/>
    <property type="match status" value="1"/>
</dbReference>
<accession>A0ABM9NAY0</accession>
<evidence type="ECO:0000256" key="1">
    <source>
        <dbReference type="ARBA" id="ARBA00022516"/>
    </source>
</evidence>
<name>A0ABM9NAY0_RICHE</name>
<dbReference type="InterPro" id="IPR011004">
    <property type="entry name" value="Trimer_LpxA-like_sf"/>
</dbReference>
<dbReference type="NCBIfam" id="TIGR01853">
    <property type="entry name" value="lipid_A_lpxD"/>
    <property type="match status" value="1"/>
</dbReference>
<feature type="domain" description="UDP-3-O-[3-hydroxymyristoyl] glucosamine N-acyltransferase non-repeat region" evidence="8">
    <location>
        <begin position="40"/>
        <end position="108"/>
    </location>
</feature>
<dbReference type="GO" id="GO:0103118">
    <property type="term" value="F:UDP-3-O-[(3R)-3-hydroxyacyl]-glucosamine N-acyltransferase activity"/>
    <property type="evidence" value="ECO:0007669"/>
    <property type="project" value="UniProtKB-EC"/>
</dbReference>
<dbReference type="Gene3D" id="2.160.10.10">
    <property type="entry name" value="Hexapeptide repeat proteins"/>
    <property type="match status" value="1"/>
</dbReference>
<dbReference type="EC" id="2.3.1.191" evidence="7"/>
<evidence type="ECO:0000313" key="9">
    <source>
        <dbReference type="EMBL" id="CAK9120433.1"/>
    </source>
</evidence>
<evidence type="ECO:0000256" key="5">
    <source>
        <dbReference type="ARBA" id="ARBA00023098"/>
    </source>
</evidence>
<dbReference type="Pfam" id="PF00132">
    <property type="entry name" value="Hexapep"/>
    <property type="match status" value="1"/>
</dbReference>
<keyword evidence="10" id="KW-1185">Reference proteome</keyword>
<dbReference type="PROSITE" id="PS00101">
    <property type="entry name" value="HEXAPEP_TRANSFERASES"/>
    <property type="match status" value="1"/>
</dbReference>
<dbReference type="Gene3D" id="3.40.1390.10">
    <property type="entry name" value="MurE/MurF, N-terminal domain"/>
    <property type="match status" value="1"/>
</dbReference>
<dbReference type="Pfam" id="PF04613">
    <property type="entry name" value="LpxD"/>
    <property type="match status" value="1"/>
</dbReference>
<comment type="similarity">
    <text evidence="7">Belongs to the transferase hexapeptide repeat family. LpxD subfamily.</text>
</comment>
<keyword evidence="5 7" id="KW-0443">Lipid metabolism</keyword>
<comment type="function">
    <text evidence="7">Catalyzes the N-acylation of UDP-3-O-acylglucosamine using 3-hydroxyacyl-ACP as the acyl donor. Is involved in the biosynthesis of lipid A, a phosphorylated glycolipid that anchors the lipopolysaccharide to the outer membrane of the cell.</text>
</comment>
<reference evidence="9 10" key="1">
    <citation type="submission" date="2024-02" db="EMBL/GenBank/DDBJ databases">
        <authorList>
            <person name="Nijsse B."/>
            <person name="Sprong H."/>
        </authorList>
    </citation>
    <scope>NUCLEOTIDE SEQUENCE [LARGE SCALE GENOMIC DNA]</scope>
    <source>
        <strain evidence="9">OB144</strain>
    </source>
</reference>
<sequence length="352" mass="37770">MKQSIYMVSSNFYKNLGPRKLMAIIDFLHDIIEPPKIHEDITIHDIKILQEASSNDISFLSNPKYSEFLKTTKAAACIVPKNFTGEANPNTLLIHAENSYFAYGKLIDFFYAPIKSYPAKIMKSAIVADSATIGKNCYIGHNVVIEDDVIIGDNSIIEAGSFIGRGVNIGKNARIEQHVSINYAIIGDDVVILAGAKIGQDGFGFSTEKGVHHKIFHIGIVKIGNNVEIGANTTIDRGSLQDTVIEDLCRIDNLVQTGHSVKIGKGSIIVAQAGIAGSSTIGKYCAFGGQVGIAGHLNIGDGVQVAAQGGVAQNIEAGKIVGGSPAVPIMDWHRQSIIMKQLLKTSNSKLKK</sequence>
<dbReference type="PANTHER" id="PTHR43378:SF2">
    <property type="entry name" value="UDP-3-O-ACYLGLUCOSAMINE N-ACYLTRANSFERASE 1, MITOCHONDRIAL-RELATED"/>
    <property type="match status" value="1"/>
</dbReference>
<evidence type="ECO:0000256" key="3">
    <source>
        <dbReference type="ARBA" id="ARBA00022679"/>
    </source>
</evidence>
<keyword evidence="6 7" id="KW-0012">Acyltransferase</keyword>
<gene>
    <name evidence="7 9" type="primary">lpxD</name>
    <name evidence="9" type="ORF">OB144RH_02650</name>
</gene>
<dbReference type="EMBL" id="OZ018776">
    <property type="protein sequence ID" value="CAK9120433.1"/>
    <property type="molecule type" value="Genomic_DNA"/>
</dbReference>
<feature type="active site" description="Proton acceptor" evidence="7">
    <location>
        <position position="259"/>
    </location>
</feature>
<evidence type="ECO:0000259" key="8">
    <source>
        <dbReference type="Pfam" id="PF04613"/>
    </source>
</evidence>
<dbReference type="CDD" id="cd03352">
    <property type="entry name" value="LbH_LpxD"/>
    <property type="match status" value="1"/>
</dbReference>
<keyword evidence="2 7" id="KW-0441">Lipid A biosynthesis</keyword>
<dbReference type="InterPro" id="IPR018357">
    <property type="entry name" value="Hexapep_transf_CS"/>
</dbReference>
<evidence type="ECO:0000256" key="6">
    <source>
        <dbReference type="ARBA" id="ARBA00023315"/>
    </source>
</evidence>
<evidence type="ECO:0000256" key="4">
    <source>
        <dbReference type="ARBA" id="ARBA00022737"/>
    </source>
</evidence>
<evidence type="ECO:0000313" key="10">
    <source>
        <dbReference type="Proteomes" id="UP001642485"/>
    </source>
</evidence>
<dbReference type="InterPro" id="IPR007691">
    <property type="entry name" value="LpxD"/>
</dbReference>
<keyword evidence="3 7" id="KW-0808">Transferase</keyword>
<evidence type="ECO:0000256" key="2">
    <source>
        <dbReference type="ARBA" id="ARBA00022556"/>
    </source>
</evidence>